<organism evidence="2 3">
    <name type="scientific">Streptomyces agglomeratus</name>
    <dbReference type="NCBI Taxonomy" id="285458"/>
    <lineage>
        <taxon>Bacteria</taxon>
        <taxon>Bacillati</taxon>
        <taxon>Actinomycetota</taxon>
        <taxon>Actinomycetes</taxon>
        <taxon>Kitasatosporales</taxon>
        <taxon>Streptomycetaceae</taxon>
        <taxon>Streptomyces</taxon>
    </lineage>
</organism>
<feature type="region of interest" description="Disordered" evidence="1">
    <location>
        <begin position="57"/>
        <end position="79"/>
    </location>
</feature>
<dbReference type="AlphaFoldDB" id="A0A1E5P1T1"/>
<reference evidence="2 3" key="1">
    <citation type="submission" date="2016-08" db="EMBL/GenBank/DDBJ databases">
        <title>Complete genome sequence of Streptomyces agglomeratus strain 6-3-2, a novel anti-MRSA actinomycete isolated from Wuli of Tebit, China.</title>
        <authorList>
            <person name="Chen X."/>
        </authorList>
    </citation>
    <scope>NUCLEOTIDE SEQUENCE [LARGE SCALE GENOMIC DNA]</scope>
    <source>
        <strain evidence="2 3">6-3-2</strain>
    </source>
</reference>
<gene>
    <name evidence="2" type="ORF">AS594_02340</name>
</gene>
<sequence>MGNFRIIRTDREGRARIGKARTRPDRVVADKGYSARKICGHLRRRSIAAALPERIDRIKGRTAQASPEPARPGRRRAPRHAQTLLQTYWRASRRC</sequence>
<keyword evidence="3" id="KW-1185">Reference proteome</keyword>
<protein>
    <recommendedName>
        <fullName evidence="4">Transposase IS4-like domain-containing protein</fullName>
    </recommendedName>
</protein>
<evidence type="ECO:0008006" key="4">
    <source>
        <dbReference type="Google" id="ProtNLM"/>
    </source>
</evidence>
<name>A0A1E5P1T1_9ACTN</name>
<evidence type="ECO:0000313" key="3">
    <source>
        <dbReference type="Proteomes" id="UP000095759"/>
    </source>
</evidence>
<evidence type="ECO:0000256" key="1">
    <source>
        <dbReference type="SAM" id="MobiDB-lite"/>
    </source>
</evidence>
<dbReference type="EMBL" id="MEHJ01000001">
    <property type="protein sequence ID" value="OEJ23501.1"/>
    <property type="molecule type" value="Genomic_DNA"/>
</dbReference>
<dbReference type="Proteomes" id="UP000095759">
    <property type="component" value="Unassembled WGS sequence"/>
</dbReference>
<accession>A0A1E5P1T1</accession>
<evidence type="ECO:0000313" key="2">
    <source>
        <dbReference type="EMBL" id="OEJ23501.1"/>
    </source>
</evidence>
<proteinExistence type="predicted"/>
<comment type="caution">
    <text evidence="2">The sequence shown here is derived from an EMBL/GenBank/DDBJ whole genome shotgun (WGS) entry which is preliminary data.</text>
</comment>